<organism evidence="2 3">
    <name type="scientific">Methyloversatilis universalis (strain ATCC BAA-1314 / DSM 25237 / JCM 13912 / CCUG 52030 / FAM5)</name>
    <dbReference type="NCBI Taxonomy" id="1000565"/>
    <lineage>
        <taxon>Bacteria</taxon>
        <taxon>Pseudomonadati</taxon>
        <taxon>Pseudomonadota</taxon>
        <taxon>Betaproteobacteria</taxon>
        <taxon>Nitrosomonadales</taxon>
        <taxon>Sterolibacteriaceae</taxon>
        <taxon>Methyloversatilis</taxon>
    </lineage>
</organism>
<proteinExistence type="predicted"/>
<evidence type="ECO:0000313" key="2">
    <source>
        <dbReference type="EMBL" id="EGK69922.1"/>
    </source>
</evidence>
<gene>
    <name evidence="2" type="ORF">METUNv1_03888</name>
</gene>
<reference evidence="2 3" key="1">
    <citation type="journal article" date="2011" name="J. Bacteriol.">
        <title>Genome sequence of Methyloversatilis universalis FAM5T, a methylotrophic representative of the order Rhodocyclales.</title>
        <authorList>
            <person name="Kittichotirat W."/>
            <person name="Good N.M."/>
            <person name="Hall R."/>
            <person name="Bringel F."/>
            <person name="Lajus A."/>
            <person name="Medigue C."/>
            <person name="Smalley N.E."/>
            <person name="Beck D."/>
            <person name="Bumgarner R."/>
            <person name="Vuilleumier S."/>
            <person name="Kalyuzhnaya M.G."/>
        </authorList>
    </citation>
    <scope>NUCLEOTIDE SEQUENCE [LARGE SCALE GENOMIC DNA]</scope>
    <source>
        <strain evidence="3">ATCC BAA-1314 / JCM 13912 / FAM5</strain>
    </source>
</reference>
<dbReference type="EMBL" id="AFHG01000059">
    <property type="protein sequence ID" value="EGK69922.1"/>
    <property type="molecule type" value="Genomic_DNA"/>
</dbReference>
<evidence type="ECO:0000256" key="1">
    <source>
        <dbReference type="SAM" id="MobiDB-lite"/>
    </source>
</evidence>
<name>F5RHU0_METUF</name>
<feature type="region of interest" description="Disordered" evidence="1">
    <location>
        <begin position="33"/>
        <end position="56"/>
    </location>
</feature>
<evidence type="ECO:0000313" key="3">
    <source>
        <dbReference type="Proteomes" id="UP000005019"/>
    </source>
</evidence>
<protein>
    <submittedName>
        <fullName evidence="2">Uncharacterized protein</fullName>
    </submittedName>
</protein>
<sequence length="56" mass="6171">MFRSGTPGWYTLPASALRAATSGDFIHVAARHNHPLQQHRKADGKTESGKSKIRQV</sequence>
<comment type="caution">
    <text evidence="2">The sequence shown here is derived from an EMBL/GenBank/DDBJ whole genome shotgun (WGS) entry which is preliminary data.</text>
</comment>
<dbReference type="STRING" id="1000565.METUNv1_03888"/>
<keyword evidence="3" id="KW-1185">Reference proteome</keyword>
<feature type="compositionally biased region" description="Basic and acidic residues" evidence="1">
    <location>
        <begin position="40"/>
        <end position="50"/>
    </location>
</feature>
<accession>F5RHU0</accession>
<dbReference type="AlphaFoldDB" id="F5RHU0"/>
<dbReference type="Proteomes" id="UP000005019">
    <property type="component" value="Unassembled WGS sequence"/>
</dbReference>